<evidence type="ECO:0000256" key="1">
    <source>
        <dbReference type="SAM" id="MobiDB-lite"/>
    </source>
</evidence>
<dbReference type="EMBL" id="UYRT01013207">
    <property type="protein sequence ID" value="VDK52813.1"/>
    <property type="molecule type" value="Genomic_DNA"/>
</dbReference>
<accession>A0A183DB59</accession>
<dbReference type="Gene3D" id="3.30.160.60">
    <property type="entry name" value="Classic Zinc Finger"/>
    <property type="match status" value="1"/>
</dbReference>
<sequence>MMISFRRKGGNEDDDGDNNDNDGDTANTQPYKALYRCGFPHCFAPYTHLNWLYKHMCSHVHADPFICHYKGCGKKMDSEDKLLE</sequence>
<dbReference type="Proteomes" id="UP000271098">
    <property type="component" value="Unassembled WGS sequence"/>
</dbReference>
<dbReference type="PROSITE" id="PS00028">
    <property type="entry name" value="ZINC_FINGER_C2H2_1"/>
    <property type="match status" value="1"/>
</dbReference>
<dbReference type="WBParaSite" id="GPUH_0000595801-mRNA-1">
    <property type="protein sequence ID" value="GPUH_0000595801-mRNA-1"/>
    <property type="gene ID" value="GPUH_0000595801"/>
</dbReference>
<feature type="compositionally biased region" description="Acidic residues" evidence="1">
    <location>
        <begin position="12"/>
        <end position="23"/>
    </location>
</feature>
<feature type="domain" description="C2H2-type" evidence="2">
    <location>
        <begin position="37"/>
        <end position="61"/>
    </location>
</feature>
<feature type="region of interest" description="Disordered" evidence="1">
    <location>
        <begin position="1"/>
        <end position="27"/>
    </location>
</feature>
<reference evidence="3 4" key="2">
    <citation type="submission" date="2018-11" db="EMBL/GenBank/DDBJ databases">
        <authorList>
            <consortium name="Pathogen Informatics"/>
        </authorList>
    </citation>
    <scope>NUCLEOTIDE SEQUENCE [LARGE SCALE GENOMIC DNA]</scope>
</reference>
<gene>
    <name evidence="3" type="ORF">GPUH_LOCUS5948</name>
</gene>
<reference evidence="5" key="1">
    <citation type="submission" date="2016-06" db="UniProtKB">
        <authorList>
            <consortium name="WormBaseParasite"/>
        </authorList>
    </citation>
    <scope>IDENTIFICATION</scope>
</reference>
<dbReference type="AlphaFoldDB" id="A0A183DB59"/>
<keyword evidence="4" id="KW-1185">Reference proteome</keyword>
<proteinExistence type="predicted"/>
<evidence type="ECO:0000313" key="4">
    <source>
        <dbReference type="Proteomes" id="UP000271098"/>
    </source>
</evidence>
<evidence type="ECO:0000259" key="2">
    <source>
        <dbReference type="PROSITE" id="PS00028"/>
    </source>
</evidence>
<dbReference type="InterPro" id="IPR013087">
    <property type="entry name" value="Znf_C2H2_type"/>
</dbReference>
<name>A0A183DB59_9BILA</name>
<organism evidence="5">
    <name type="scientific">Gongylonema pulchrum</name>
    <dbReference type="NCBI Taxonomy" id="637853"/>
    <lineage>
        <taxon>Eukaryota</taxon>
        <taxon>Metazoa</taxon>
        <taxon>Ecdysozoa</taxon>
        <taxon>Nematoda</taxon>
        <taxon>Chromadorea</taxon>
        <taxon>Rhabditida</taxon>
        <taxon>Spirurina</taxon>
        <taxon>Spiruromorpha</taxon>
        <taxon>Spiruroidea</taxon>
        <taxon>Gongylonematidae</taxon>
        <taxon>Gongylonema</taxon>
    </lineage>
</organism>
<evidence type="ECO:0000313" key="3">
    <source>
        <dbReference type="EMBL" id="VDK52813.1"/>
    </source>
</evidence>
<protein>
    <submittedName>
        <fullName evidence="5">C2H2-type domain-containing protein</fullName>
    </submittedName>
</protein>
<evidence type="ECO:0000313" key="5">
    <source>
        <dbReference type="WBParaSite" id="GPUH_0000595801-mRNA-1"/>
    </source>
</evidence>